<sequence>MGSGWRRLSSRTAYENPWIRVREDAVLRPDGAPGIYGVVEVRSPAVFVVPVTDAGEFVLVEVDRYAIGRSSWEVPAGGSDGQDLALAAARELREETGYAAREWRDLGEVFSLNGVSDAPGRVFLAVGLEPVGGAETEAEGITGLRLVSRDALSAMIAADEITDNESLGALLKALVVLDREAAD</sequence>
<proteinExistence type="predicted"/>
<evidence type="ECO:0000313" key="2">
    <source>
        <dbReference type="EMBL" id="GAA3606142.1"/>
    </source>
</evidence>
<dbReference type="InterPro" id="IPR000086">
    <property type="entry name" value="NUDIX_hydrolase_dom"/>
</dbReference>
<dbReference type="Pfam" id="PF00293">
    <property type="entry name" value="NUDIX"/>
    <property type="match status" value="1"/>
</dbReference>
<dbReference type="CDD" id="cd24161">
    <property type="entry name" value="NUDIX_ADPRase_Ndx2"/>
    <property type="match status" value="1"/>
</dbReference>
<organism evidence="2 3">
    <name type="scientific">Microlunatus ginsengisoli</name>
    <dbReference type="NCBI Taxonomy" id="363863"/>
    <lineage>
        <taxon>Bacteria</taxon>
        <taxon>Bacillati</taxon>
        <taxon>Actinomycetota</taxon>
        <taxon>Actinomycetes</taxon>
        <taxon>Propionibacteriales</taxon>
        <taxon>Propionibacteriaceae</taxon>
        <taxon>Microlunatus</taxon>
    </lineage>
</organism>
<protein>
    <recommendedName>
        <fullName evidence="1">Nudix hydrolase domain-containing protein</fullName>
    </recommendedName>
</protein>
<dbReference type="EMBL" id="BAABAB010000005">
    <property type="protein sequence ID" value="GAA3606142.1"/>
    <property type="molecule type" value="Genomic_DNA"/>
</dbReference>
<name>A0ABP6ZFB1_9ACTN</name>
<dbReference type="Gene3D" id="3.90.79.10">
    <property type="entry name" value="Nucleoside Triphosphate Pyrophosphohydrolase"/>
    <property type="match status" value="1"/>
</dbReference>
<keyword evidence="3" id="KW-1185">Reference proteome</keyword>
<dbReference type="SUPFAM" id="SSF55811">
    <property type="entry name" value="Nudix"/>
    <property type="match status" value="1"/>
</dbReference>
<evidence type="ECO:0000313" key="3">
    <source>
        <dbReference type="Proteomes" id="UP001501490"/>
    </source>
</evidence>
<dbReference type="Proteomes" id="UP001501490">
    <property type="component" value="Unassembled WGS sequence"/>
</dbReference>
<dbReference type="InterPro" id="IPR015797">
    <property type="entry name" value="NUDIX_hydrolase-like_dom_sf"/>
</dbReference>
<accession>A0ABP6ZFB1</accession>
<evidence type="ECO:0000259" key="1">
    <source>
        <dbReference type="Pfam" id="PF00293"/>
    </source>
</evidence>
<comment type="caution">
    <text evidence="2">The sequence shown here is derived from an EMBL/GenBank/DDBJ whole genome shotgun (WGS) entry which is preliminary data.</text>
</comment>
<reference evidence="3" key="1">
    <citation type="journal article" date="2019" name="Int. J. Syst. Evol. Microbiol.">
        <title>The Global Catalogue of Microorganisms (GCM) 10K type strain sequencing project: providing services to taxonomists for standard genome sequencing and annotation.</title>
        <authorList>
            <consortium name="The Broad Institute Genomics Platform"/>
            <consortium name="The Broad Institute Genome Sequencing Center for Infectious Disease"/>
            <person name="Wu L."/>
            <person name="Ma J."/>
        </authorList>
    </citation>
    <scope>NUCLEOTIDE SEQUENCE [LARGE SCALE GENOMIC DNA]</scope>
    <source>
        <strain evidence="3">JCM 16929</strain>
    </source>
</reference>
<gene>
    <name evidence="2" type="ORF">GCM10022236_04970</name>
</gene>
<feature type="domain" description="Nudix hydrolase" evidence="1">
    <location>
        <begin position="43"/>
        <end position="152"/>
    </location>
</feature>